<dbReference type="EMBL" id="CP048620">
    <property type="protein sequence ID" value="QPJ64611.1"/>
    <property type="molecule type" value="Genomic_DNA"/>
</dbReference>
<evidence type="ECO:0000313" key="1">
    <source>
        <dbReference type="EMBL" id="QPJ64611.1"/>
    </source>
</evidence>
<proteinExistence type="predicted"/>
<gene>
    <name evidence="1" type="ORF">G3M78_04080</name>
</gene>
<organism evidence="1 2">
    <name type="scientific">Candidatus Nitrohelix vancouverensis</name>
    <dbReference type="NCBI Taxonomy" id="2705534"/>
    <lineage>
        <taxon>Bacteria</taxon>
        <taxon>Pseudomonadati</taxon>
        <taxon>Nitrospinota/Tectimicrobiota group</taxon>
        <taxon>Nitrospinota</taxon>
        <taxon>Nitrospinia</taxon>
        <taxon>Nitrospinales</taxon>
        <taxon>Nitrospinaceae</taxon>
        <taxon>Candidatus Nitrohelix</taxon>
    </lineage>
</organism>
<accession>A0A7T0C151</accession>
<protein>
    <submittedName>
        <fullName evidence="1">Uncharacterized protein</fullName>
    </submittedName>
</protein>
<dbReference type="KEGG" id="nva:G3M78_04080"/>
<dbReference type="Proteomes" id="UP000594464">
    <property type="component" value="Chromosome"/>
</dbReference>
<sequence length="483" mass="56000">MPKRRTLKTIADEVIRESRSPLKAEEIIAKIQNRWRRKIAPDTLNDLRRGLEHHQYLIGVESNDYMPYPAVFRELGDFPLSLPLGKMELARRRFLPGHRLIPFISHDLNESDLVFFDPQGRELPKERQTFLIEDVIHYYQYAAGTHFPGDIQINEGAPGKSSITVSVWDLTDMFRDRPCRQGDHFLVRLLDYDNGVFQIQPYPQSQWREDRLRLRSLNVSLENELARLCEENPSFAEAGLEKQLLRGLLALDKTLLPLSAFNISEFLESLNHLALVGREGEGVRLAPMANTLPSQYLCEEAVRMPTGKTGSLKAIFEDLGLAVDAEEFNAILYTIMGSDDYKLESVFDLIFGGEGKLFYDKTQHNAFYTHLRELLFQVCEDLKEPESLLITRLRDNVVRTKLRLIGLLRFLEKNEVGLKDLPLEILEQIVDIDHYCTQTLRELAQRNPMPEITFLRDSRLTLKIIEPHIDKLEEDIYYRLDVY</sequence>
<evidence type="ECO:0000313" key="2">
    <source>
        <dbReference type="Proteomes" id="UP000594464"/>
    </source>
</evidence>
<reference evidence="2" key="1">
    <citation type="submission" date="2020-02" db="EMBL/GenBank/DDBJ databases">
        <title>Genomic and physiological characterization of two novel Nitrospinaceae genera.</title>
        <authorList>
            <person name="Mueller A.J."/>
            <person name="Jung M.-Y."/>
            <person name="Strachan C.R."/>
            <person name="Herbold C.W."/>
            <person name="Kirkegaard R.H."/>
            <person name="Daims H."/>
        </authorList>
    </citation>
    <scope>NUCLEOTIDE SEQUENCE [LARGE SCALE GENOMIC DNA]</scope>
</reference>
<dbReference type="AlphaFoldDB" id="A0A7T0C151"/>
<name>A0A7T0C151_9BACT</name>